<reference evidence="2" key="1">
    <citation type="journal article" date="2018" name="Gigascience">
        <title>Genome assembly of the Pink Ipe (Handroanthus impetiginosus, Bignoniaceae), a highly valued, ecologically keystone Neotropical timber forest tree.</title>
        <authorList>
            <person name="Silva-Junior O.B."/>
            <person name="Grattapaglia D."/>
            <person name="Novaes E."/>
            <person name="Collevatti R.G."/>
        </authorList>
    </citation>
    <scope>NUCLEOTIDE SEQUENCE [LARGE SCALE GENOMIC DNA]</scope>
    <source>
        <strain evidence="2">cv. UFG-1</strain>
    </source>
</reference>
<organism evidence="1 2">
    <name type="scientific">Handroanthus impetiginosus</name>
    <dbReference type="NCBI Taxonomy" id="429701"/>
    <lineage>
        <taxon>Eukaryota</taxon>
        <taxon>Viridiplantae</taxon>
        <taxon>Streptophyta</taxon>
        <taxon>Embryophyta</taxon>
        <taxon>Tracheophyta</taxon>
        <taxon>Spermatophyta</taxon>
        <taxon>Magnoliopsida</taxon>
        <taxon>eudicotyledons</taxon>
        <taxon>Gunneridae</taxon>
        <taxon>Pentapetalae</taxon>
        <taxon>asterids</taxon>
        <taxon>lamiids</taxon>
        <taxon>Lamiales</taxon>
        <taxon>Bignoniaceae</taxon>
        <taxon>Crescentiina</taxon>
        <taxon>Tabebuia alliance</taxon>
        <taxon>Handroanthus</taxon>
    </lineage>
</organism>
<dbReference type="Proteomes" id="UP000231279">
    <property type="component" value="Unassembled WGS sequence"/>
</dbReference>
<dbReference type="EMBL" id="NKXS01000530">
    <property type="protein sequence ID" value="PIN23685.1"/>
    <property type="molecule type" value="Genomic_DNA"/>
</dbReference>
<dbReference type="AlphaFoldDB" id="A0A2G9I1P1"/>
<gene>
    <name evidence="1" type="ORF">CDL12_03594</name>
</gene>
<protein>
    <submittedName>
        <fullName evidence="1">Uncharacterized protein</fullName>
    </submittedName>
</protein>
<sequence>MHLATPPGCAFCLCFDSTCFNRIPLPATLVTSRCVISREKSIGENLRYFYFELNTAT</sequence>
<evidence type="ECO:0000313" key="1">
    <source>
        <dbReference type="EMBL" id="PIN23685.1"/>
    </source>
</evidence>
<comment type="caution">
    <text evidence="1">The sequence shown here is derived from an EMBL/GenBank/DDBJ whole genome shotgun (WGS) entry which is preliminary data.</text>
</comment>
<keyword evidence="2" id="KW-1185">Reference proteome</keyword>
<evidence type="ECO:0000313" key="2">
    <source>
        <dbReference type="Proteomes" id="UP000231279"/>
    </source>
</evidence>
<name>A0A2G9I1P1_9LAMI</name>
<proteinExistence type="predicted"/>
<accession>A0A2G9I1P1</accession>